<accession>A0ABR3F2T1</accession>
<comment type="caution">
    <text evidence="2">The sequence shown here is derived from an EMBL/GenBank/DDBJ whole genome shotgun (WGS) entry which is preliminary data.</text>
</comment>
<evidence type="ECO:0000313" key="3">
    <source>
        <dbReference type="Proteomes" id="UP001465976"/>
    </source>
</evidence>
<name>A0ABR3F2T1_9AGAR</name>
<gene>
    <name evidence="2" type="ORF">V5O48_012644</name>
</gene>
<sequence>MLLPEELTDAIFQFSTVDSNVLRTSKSFCRIGLPHVYHCVQAKKGKDVPLKHAGLIRKLIVGGTFGDEALALLRAVGKGLKELDIELVDEELSDDFLASLRALTGLTRLTIRKSAPSPYLSQQNIKQLIHALADNIQNHWRLLEVVQVDTKLSEPSPSPASPITHLAHALASLPKLHSFHTPLPSLFTDIFLTISASPSLARICLAKDGQGIMPTGLFMSGVVKHPRLLELVRAGTPIIRHRAQTLQFIPNTPVPTTKPQPQPQPHPHNTRVLQRRWSIPPTH</sequence>
<feature type="compositionally biased region" description="Pro residues" evidence="1">
    <location>
        <begin position="252"/>
        <end position="266"/>
    </location>
</feature>
<reference evidence="2 3" key="1">
    <citation type="submission" date="2024-02" db="EMBL/GenBank/DDBJ databases">
        <title>A draft genome for the cacao thread blight pathogen Marasmius crinis-equi.</title>
        <authorList>
            <person name="Cohen S.P."/>
            <person name="Baruah I.K."/>
            <person name="Amoako-Attah I."/>
            <person name="Bukari Y."/>
            <person name="Meinhardt L.W."/>
            <person name="Bailey B.A."/>
        </authorList>
    </citation>
    <scope>NUCLEOTIDE SEQUENCE [LARGE SCALE GENOMIC DNA]</scope>
    <source>
        <strain evidence="2 3">GH-76</strain>
    </source>
</reference>
<dbReference type="EMBL" id="JBAHYK010001145">
    <property type="protein sequence ID" value="KAL0569323.1"/>
    <property type="molecule type" value="Genomic_DNA"/>
</dbReference>
<dbReference type="Proteomes" id="UP001465976">
    <property type="component" value="Unassembled WGS sequence"/>
</dbReference>
<proteinExistence type="predicted"/>
<evidence type="ECO:0000313" key="2">
    <source>
        <dbReference type="EMBL" id="KAL0569323.1"/>
    </source>
</evidence>
<keyword evidence="3" id="KW-1185">Reference proteome</keyword>
<organism evidence="2 3">
    <name type="scientific">Marasmius crinis-equi</name>
    <dbReference type="NCBI Taxonomy" id="585013"/>
    <lineage>
        <taxon>Eukaryota</taxon>
        <taxon>Fungi</taxon>
        <taxon>Dikarya</taxon>
        <taxon>Basidiomycota</taxon>
        <taxon>Agaricomycotina</taxon>
        <taxon>Agaricomycetes</taxon>
        <taxon>Agaricomycetidae</taxon>
        <taxon>Agaricales</taxon>
        <taxon>Marasmiineae</taxon>
        <taxon>Marasmiaceae</taxon>
        <taxon>Marasmius</taxon>
    </lineage>
</organism>
<feature type="region of interest" description="Disordered" evidence="1">
    <location>
        <begin position="250"/>
        <end position="271"/>
    </location>
</feature>
<evidence type="ECO:0000256" key="1">
    <source>
        <dbReference type="SAM" id="MobiDB-lite"/>
    </source>
</evidence>
<evidence type="ECO:0008006" key="4">
    <source>
        <dbReference type="Google" id="ProtNLM"/>
    </source>
</evidence>
<protein>
    <recommendedName>
        <fullName evidence="4">F-box domain-containing protein</fullName>
    </recommendedName>
</protein>